<name>A0A383WGG0_TETOB</name>
<sequence length="130" mass="13268">MLSATCQPDGQWGQLSGTCFPGTCSFSAISVPASGGASFDNAAWLIACGSTAHGSWCTSSTACSRAPDLVAQGPLLHSVTQQAPGRTWKARALQCRQLAVVAVAVEVAVEVGAEAPQLDHAQTLPACRAL</sequence>
<protein>
    <submittedName>
        <fullName evidence="1">Uncharacterized protein</fullName>
    </submittedName>
</protein>
<reference evidence="1 2" key="1">
    <citation type="submission" date="2016-10" db="EMBL/GenBank/DDBJ databases">
        <authorList>
            <person name="Cai Z."/>
        </authorList>
    </citation>
    <scope>NUCLEOTIDE SEQUENCE [LARGE SCALE GENOMIC DNA]</scope>
</reference>
<dbReference type="Proteomes" id="UP000256970">
    <property type="component" value="Unassembled WGS sequence"/>
</dbReference>
<gene>
    <name evidence="1" type="ORF">BQ4739_LOCUS16873</name>
</gene>
<keyword evidence="2" id="KW-1185">Reference proteome</keyword>
<dbReference type="AlphaFoldDB" id="A0A383WGG0"/>
<evidence type="ECO:0000313" key="1">
    <source>
        <dbReference type="EMBL" id="SZX76490.1"/>
    </source>
</evidence>
<proteinExistence type="predicted"/>
<accession>A0A383WGG0</accession>
<evidence type="ECO:0000313" key="2">
    <source>
        <dbReference type="Proteomes" id="UP000256970"/>
    </source>
</evidence>
<dbReference type="EMBL" id="FNXT01001259">
    <property type="protein sequence ID" value="SZX76490.1"/>
    <property type="molecule type" value="Genomic_DNA"/>
</dbReference>
<organism evidence="1 2">
    <name type="scientific">Tetradesmus obliquus</name>
    <name type="common">Green alga</name>
    <name type="synonym">Acutodesmus obliquus</name>
    <dbReference type="NCBI Taxonomy" id="3088"/>
    <lineage>
        <taxon>Eukaryota</taxon>
        <taxon>Viridiplantae</taxon>
        <taxon>Chlorophyta</taxon>
        <taxon>core chlorophytes</taxon>
        <taxon>Chlorophyceae</taxon>
        <taxon>CS clade</taxon>
        <taxon>Sphaeropleales</taxon>
        <taxon>Scenedesmaceae</taxon>
        <taxon>Tetradesmus</taxon>
    </lineage>
</organism>